<dbReference type="InterPro" id="IPR012334">
    <property type="entry name" value="Pectin_lyas_fold"/>
</dbReference>
<evidence type="ECO:0000256" key="1">
    <source>
        <dbReference type="ARBA" id="ARBA00000695"/>
    </source>
</evidence>
<keyword evidence="7" id="KW-0732">Signal</keyword>
<keyword evidence="6 10" id="KW-0964">Secreted</keyword>
<gene>
    <name evidence="12" type="ORF">GCM10022233_76880</name>
</gene>
<comment type="subcellular location">
    <subcellularLocation>
        <location evidence="3 10">Secreted</location>
    </subcellularLocation>
</comment>
<dbReference type="SUPFAM" id="SSF51126">
    <property type="entry name" value="Pectin lyase-like"/>
    <property type="match status" value="1"/>
</dbReference>
<name>A0ABP7WAF9_9ACTN</name>
<feature type="region of interest" description="Disordered" evidence="11">
    <location>
        <begin position="188"/>
        <end position="218"/>
    </location>
</feature>
<evidence type="ECO:0000256" key="7">
    <source>
        <dbReference type="ARBA" id="ARBA00022729"/>
    </source>
</evidence>
<evidence type="ECO:0000256" key="6">
    <source>
        <dbReference type="ARBA" id="ARBA00022525"/>
    </source>
</evidence>
<evidence type="ECO:0000256" key="4">
    <source>
        <dbReference type="ARBA" id="ARBA00006463"/>
    </source>
</evidence>
<evidence type="ECO:0000256" key="2">
    <source>
        <dbReference type="ARBA" id="ARBA00001913"/>
    </source>
</evidence>
<accession>A0ABP7WAF9</accession>
<proteinExistence type="inferred from homology"/>
<evidence type="ECO:0000256" key="11">
    <source>
        <dbReference type="SAM" id="MobiDB-lite"/>
    </source>
</evidence>
<evidence type="ECO:0000256" key="9">
    <source>
        <dbReference type="ARBA" id="ARBA00023239"/>
    </source>
</evidence>
<evidence type="ECO:0000256" key="8">
    <source>
        <dbReference type="ARBA" id="ARBA00022837"/>
    </source>
</evidence>
<dbReference type="GO" id="GO:0016829">
    <property type="term" value="F:lyase activity"/>
    <property type="evidence" value="ECO:0007669"/>
    <property type="project" value="UniProtKB-KW"/>
</dbReference>
<keyword evidence="9 10" id="KW-0456">Lyase</keyword>
<dbReference type="InterPro" id="IPR004898">
    <property type="entry name" value="Pectate_lyase_PlyH/PlyE-like"/>
</dbReference>
<sequence length="218" mass="22619">MTATVEVSGSYDGRLKRFHGAGALGADGQDEDQDPLFELADGATLKNVILGAPAADGVHCLGSCTLQNVWWEDVGEDAATFKGGSASATYRVLGGGARHADDKVFQHNGAGTVTIGNFQVADFGKLYRSCGNCDTQYERHVVISDVKVTGPGNAIAGINANYGDTATLSGVTINGDGGRDITVCDRFQGNDSGDEPNETGSGPDGTHCRYSTSDVTYS</sequence>
<comment type="function">
    <text evidence="10">Catalyzes the depolymerization of both polygalacturonate and pectins of methyl esterification degree from 22 to 89%, with an endo mode of action. In contrast to the majority of pectate lyases, displays high activity on highly methylated pectins.</text>
</comment>
<reference evidence="13" key="1">
    <citation type="journal article" date="2019" name="Int. J. Syst. Evol. Microbiol.">
        <title>The Global Catalogue of Microorganisms (GCM) 10K type strain sequencing project: providing services to taxonomists for standard genome sequencing and annotation.</title>
        <authorList>
            <consortium name="The Broad Institute Genomics Platform"/>
            <consortium name="The Broad Institute Genome Sequencing Center for Infectious Disease"/>
            <person name="Wu L."/>
            <person name="Ma J."/>
        </authorList>
    </citation>
    <scope>NUCLEOTIDE SEQUENCE [LARGE SCALE GENOMIC DNA]</scope>
    <source>
        <strain evidence="13">JCM 16925</strain>
    </source>
</reference>
<feature type="compositionally biased region" description="Polar residues" evidence="11">
    <location>
        <begin position="209"/>
        <end position="218"/>
    </location>
</feature>
<dbReference type="EC" id="4.2.2.2" evidence="5 10"/>
<comment type="caution">
    <text evidence="12">The sequence shown here is derived from an EMBL/GenBank/DDBJ whole genome shotgun (WGS) entry which is preliminary data.</text>
</comment>
<evidence type="ECO:0000256" key="3">
    <source>
        <dbReference type="ARBA" id="ARBA00004613"/>
    </source>
</evidence>
<organism evidence="12 13">
    <name type="scientific">Streptomyces shaanxiensis</name>
    <dbReference type="NCBI Taxonomy" id="653357"/>
    <lineage>
        <taxon>Bacteria</taxon>
        <taxon>Bacillati</taxon>
        <taxon>Actinomycetota</taxon>
        <taxon>Actinomycetes</taxon>
        <taxon>Kitasatosporales</taxon>
        <taxon>Streptomycetaceae</taxon>
        <taxon>Streptomyces</taxon>
    </lineage>
</organism>
<evidence type="ECO:0000256" key="10">
    <source>
        <dbReference type="RuleBase" id="RU367009"/>
    </source>
</evidence>
<dbReference type="PANTHER" id="PTHR33407:SF9">
    <property type="entry name" value="PECTATE LYASE F-RELATED"/>
    <property type="match status" value="1"/>
</dbReference>
<keyword evidence="8 10" id="KW-0106">Calcium</keyword>
<evidence type="ECO:0000256" key="5">
    <source>
        <dbReference type="ARBA" id="ARBA00012272"/>
    </source>
</evidence>
<comment type="cofactor">
    <cofactor evidence="2 10">
        <name>Ca(2+)</name>
        <dbReference type="ChEBI" id="CHEBI:29108"/>
    </cofactor>
</comment>
<evidence type="ECO:0000313" key="13">
    <source>
        <dbReference type="Proteomes" id="UP001499984"/>
    </source>
</evidence>
<protein>
    <recommendedName>
        <fullName evidence="5 10">Pectate lyase</fullName>
        <ecNumber evidence="5 10">4.2.2.2</ecNumber>
    </recommendedName>
</protein>
<dbReference type="Proteomes" id="UP001499984">
    <property type="component" value="Unassembled WGS sequence"/>
</dbReference>
<dbReference type="EMBL" id="BAAAZY010000028">
    <property type="protein sequence ID" value="GAA4083712.1"/>
    <property type="molecule type" value="Genomic_DNA"/>
</dbReference>
<evidence type="ECO:0000313" key="12">
    <source>
        <dbReference type="EMBL" id="GAA4083712.1"/>
    </source>
</evidence>
<comment type="catalytic activity">
    <reaction evidence="1 10">
        <text>Eliminative cleavage of (1-&gt;4)-alpha-D-galacturonan to give oligosaccharides with 4-deoxy-alpha-D-galact-4-enuronosyl groups at their non-reducing ends.</text>
        <dbReference type="EC" id="4.2.2.2"/>
    </reaction>
</comment>
<keyword evidence="13" id="KW-1185">Reference proteome</keyword>
<dbReference type="InterPro" id="IPR011050">
    <property type="entry name" value="Pectin_lyase_fold/virulence"/>
</dbReference>
<dbReference type="Pfam" id="PF03211">
    <property type="entry name" value="Pectate_lyase"/>
    <property type="match status" value="1"/>
</dbReference>
<dbReference type="PANTHER" id="PTHR33407">
    <property type="entry name" value="PECTATE LYASE F-RELATED"/>
    <property type="match status" value="1"/>
</dbReference>
<comment type="similarity">
    <text evidence="4 10">Belongs to the polysaccharide lyase 3 family.</text>
</comment>
<dbReference type="Gene3D" id="2.160.20.10">
    <property type="entry name" value="Single-stranded right-handed beta-helix, Pectin lyase-like"/>
    <property type="match status" value="1"/>
</dbReference>